<feature type="domain" description="PLD phosphodiesterase" evidence="8">
    <location>
        <begin position="149"/>
        <end position="176"/>
    </location>
</feature>
<feature type="domain" description="PLD phosphodiesterase" evidence="8">
    <location>
        <begin position="306"/>
        <end position="333"/>
    </location>
</feature>
<dbReference type="Pfam" id="PF13091">
    <property type="entry name" value="PLDc_2"/>
    <property type="match status" value="2"/>
</dbReference>
<dbReference type="SMART" id="SM00155">
    <property type="entry name" value="PLDc"/>
    <property type="match status" value="2"/>
</dbReference>
<comment type="caution">
    <text evidence="9">The sequence shown here is derived from an EMBL/GenBank/DDBJ whole genome shotgun (WGS) entry which is preliminary data.</text>
</comment>
<dbReference type="SUPFAM" id="SSF56024">
    <property type="entry name" value="Phospholipase D/nuclease"/>
    <property type="match status" value="2"/>
</dbReference>
<comment type="catalytic activity">
    <reaction evidence="1">
        <text>a 1,2-diacyl-sn-glycero-3-phosphocholine + H2O = a 1,2-diacyl-sn-glycero-3-phosphate + choline + H(+)</text>
        <dbReference type="Rhea" id="RHEA:14445"/>
        <dbReference type="ChEBI" id="CHEBI:15354"/>
        <dbReference type="ChEBI" id="CHEBI:15377"/>
        <dbReference type="ChEBI" id="CHEBI:15378"/>
        <dbReference type="ChEBI" id="CHEBI:57643"/>
        <dbReference type="ChEBI" id="CHEBI:58608"/>
        <dbReference type="EC" id="3.1.4.4"/>
    </reaction>
</comment>
<keyword evidence="6" id="KW-0443">Lipid metabolism</keyword>
<dbReference type="PANTHER" id="PTHR43856:SF1">
    <property type="entry name" value="MITOCHONDRIAL CARDIOLIPIN HYDROLASE"/>
    <property type="match status" value="1"/>
</dbReference>
<dbReference type="EMBL" id="QXDL01000175">
    <property type="protein sequence ID" value="RIH81426.1"/>
    <property type="molecule type" value="Genomic_DNA"/>
</dbReference>
<dbReference type="InterPro" id="IPR025202">
    <property type="entry name" value="PLD-like_dom"/>
</dbReference>
<dbReference type="GO" id="GO:0004630">
    <property type="term" value="F:phospholipase D activity"/>
    <property type="evidence" value="ECO:0007669"/>
    <property type="project" value="UniProtKB-EC"/>
</dbReference>
<evidence type="ECO:0000313" key="9">
    <source>
        <dbReference type="EMBL" id="RIH81426.1"/>
    </source>
</evidence>
<keyword evidence="7" id="KW-0812">Transmembrane</keyword>
<name>A0A399ECA2_9DEIN</name>
<dbReference type="RefSeq" id="WP_119316113.1">
    <property type="nucleotide sequence ID" value="NZ_QXDL01000175.1"/>
</dbReference>
<evidence type="ECO:0000256" key="6">
    <source>
        <dbReference type="ARBA" id="ARBA00023098"/>
    </source>
</evidence>
<keyword evidence="4 9" id="KW-0378">Hydrolase</keyword>
<evidence type="ECO:0000256" key="4">
    <source>
        <dbReference type="ARBA" id="ARBA00022801"/>
    </source>
</evidence>
<comment type="similarity">
    <text evidence="2">Belongs to the phospholipase D family.</text>
</comment>
<dbReference type="Gene3D" id="3.30.870.10">
    <property type="entry name" value="Endonuclease Chain A"/>
    <property type="match status" value="2"/>
</dbReference>
<dbReference type="InterPro" id="IPR051406">
    <property type="entry name" value="PLD_domain"/>
</dbReference>
<sequence length="367" mass="40777">MARRRRTKRPSPRSRRSLEQLLALVLIVAVVWVYQWWHSRTSTVVGPDGAQVELYLMPKDGAKAKARLVGLIGSAQRQVDVAAFELEDRELGRALLEAAARGVRVRLYTDRDYRREAWESLGAGTPARSPARGPRCEEVRRVAVCYDDRDPLMHHKFVLPDEAGVWTGSTNLTWNAFERNNENSLFLPVPGLARAYRAEFEALWRGEGAGRGAPARFSAGPLEGRAFFSPAGGAAARAALLEALRGAREDVLVAAYVLTDRGVLEELGALRRRGVRVRVVIDARNLVNSLDEELARAGVEVRRDGNPYTQHNKVVVIDGARVVTGSYNFSASAYRSNNENLLILDSPELAARYREELEAIWRAGKPL</sequence>
<dbReference type="GO" id="GO:0006793">
    <property type="term" value="P:phosphorus metabolic process"/>
    <property type="evidence" value="ECO:0007669"/>
    <property type="project" value="UniProtKB-ARBA"/>
</dbReference>
<keyword evidence="7" id="KW-1133">Transmembrane helix</keyword>
<evidence type="ECO:0000256" key="7">
    <source>
        <dbReference type="SAM" id="Phobius"/>
    </source>
</evidence>
<keyword evidence="7" id="KW-0472">Membrane</keyword>
<evidence type="ECO:0000256" key="5">
    <source>
        <dbReference type="ARBA" id="ARBA00022963"/>
    </source>
</evidence>
<reference evidence="9 10" key="1">
    <citation type="submission" date="2018-08" db="EMBL/GenBank/DDBJ databases">
        <title>Meiothermus terrae DSM 26712 genome sequencing project.</title>
        <authorList>
            <person name="Da Costa M.S."/>
            <person name="Albuquerque L."/>
            <person name="Raposo P."/>
            <person name="Froufe H.J.C."/>
            <person name="Barroso C.S."/>
            <person name="Egas C."/>
        </authorList>
    </citation>
    <scope>NUCLEOTIDE SEQUENCE [LARGE SCALE GENOMIC DNA]</scope>
    <source>
        <strain evidence="9 10">DSM 26712</strain>
    </source>
</reference>
<evidence type="ECO:0000313" key="10">
    <source>
        <dbReference type="Proteomes" id="UP000265715"/>
    </source>
</evidence>
<dbReference type="GO" id="GO:0016042">
    <property type="term" value="P:lipid catabolic process"/>
    <property type="evidence" value="ECO:0007669"/>
    <property type="project" value="UniProtKB-KW"/>
</dbReference>
<gene>
    <name evidence="9" type="primary">pld_1</name>
    <name evidence="9" type="ORF">Mterra_03175</name>
</gene>
<dbReference type="AlphaFoldDB" id="A0A399ECA2"/>
<evidence type="ECO:0000256" key="1">
    <source>
        <dbReference type="ARBA" id="ARBA00000798"/>
    </source>
</evidence>
<accession>A0A399ECA2</accession>
<proteinExistence type="inferred from homology"/>
<evidence type="ECO:0000256" key="3">
    <source>
        <dbReference type="ARBA" id="ARBA00012027"/>
    </source>
</evidence>
<protein>
    <recommendedName>
        <fullName evidence="3">phospholipase D</fullName>
        <ecNumber evidence="3">3.1.4.4</ecNumber>
    </recommendedName>
</protein>
<dbReference type="PROSITE" id="PS50035">
    <property type="entry name" value="PLD"/>
    <property type="match status" value="2"/>
</dbReference>
<organism evidence="9 10">
    <name type="scientific">Calidithermus terrae</name>
    <dbReference type="NCBI Taxonomy" id="1408545"/>
    <lineage>
        <taxon>Bacteria</taxon>
        <taxon>Thermotogati</taxon>
        <taxon>Deinococcota</taxon>
        <taxon>Deinococci</taxon>
        <taxon>Thermales</taxon>
        <taxon>Thermaceae</taxon>
        <taxon>Calidithermus</taxon>
    </lineage>
</organism>
<evidence type="ECO:0000256" key="2">
    <source>
        <dbReference type="ARBA" id="ARBA00008664"/>
    </source>
</evidence>
<dbReference type="OrthoDB" id="9765044at2"/>
<feature type="transmembrane region" description="Helical" evidence="7">
    <location>
        <begin position="21"/>
        <end position="37"/>
    </location>
</feature>
<dbReference type="InterPro" id="IPR001736">
    <property type="entry name" value="PLipase_D/transphosphatidylase"/>
</dbReference>
<dbReference type="Proteomes" id="UP000265715">
    <property type="component" value="Unassembled WGS sequence"/>
</dbReference>
<dbReference type="PANTHER" id="PTHR43856">
    <property type="entry name" value="CARDIOLIPIN HYDROLASE"/>
    <property type="match status" value="1"/>
</dbReference>
<dbReference type="EC" id="3.1.4.4" evidence="3"/>
<dbReference type="CDD" id="cd09116">
    <property type="entry name" value="PLDc_Nuc_like"/>
    <property type="match status" value="1"/>
</dbReference>
<dbReference type="GO" id="GO:0016891">
    <property type="term" value="F:RNA endonuclease activity producing 5'-phosphomonoesters, hydrolytic mechanism"/>
    <property type="evidence" value="ECO:0007669"/>
    <property type="project" value="TreeGrafter"/>
</dbReference>
<evidence type="ECO:0000259" key="8">
    <source>
        <dbReference type="PROSITE" id="PS50035"/>
    </source>
</evidence>
<keyword evidence="10" id="KW-1185">Reference proteome</keyword>
<keyword evidence="5" id="KW-0442">Lipid degradation</keyword>